<keyword evidence="2" id="KW-1185">Reference proteome</keyword>
<dbReference type="EMBL" id="CP000542">
    <property type="protein sequence ID" value="ABM59406.1"/>
    <property type="molecule type" value="Genomic_DNA"/>
</dbReference>
<evidence type="ECO:0008006" key="3">
    <source>
        <dbReference type="Google" id="ProtNLM"/>
    </source>
</evidence>
<sequence length="143" mass="15325">MPRTRLSSMPSMTLQERIESSLSRSEAKVFLRKEFDRFGGYDQVGRALRGIIAKGLLVKAGYGIYVKAKKSSITGNPVPVAPLIEVGAAALAKLGGQAQPSSAAATYMAGRSTQMPMGDALCVGSSRVRRKIGFASKTVRFER</sequence>
<proteinExistence type="predicted"/>
<dbReference type="STRING" id="391735.Veis_3690"/>
<gene>
    <name evidence="1" type="ordered locus">Veis_3690</name>
</gene>
<dbReference type="AlphaFoldDB" id="A1WP49"/>
<dbReference type="InterPro" id="IPR045738">
    <property type="entry name" value="DUF6088"/>
</dbReference>
<accession>A1WP49</accession>
<reference evidence="2" key="1">
    <citation type="submission" date="2006-12" db="EMBL/GenBank/DDBJ databases">
        <title>Complete sequence of chromosome 1 of Verminephrobacter eiseniae EF01-2.</title>
        <authorList>
            <person name="Copeland A."/>
            <person name="Lucas S."/>
            <person name="Lapidus A."/>
            <person name="Barry K."/>
            <person name="Detter J.C."/>
            <person name="Glavina del Rio T."/>
            <person name="Dalin E."/>
            <person name="Tice H."/>
            <person name="Pitluck S."/>
            <person name="Chertkov O."/>
            <person name="Brettin T."/>
            <person name="Bruce D."/>
            <person name="Han C."/>
            <person name="Tapia R."/>
            <person name="Gilna P."/>
            <person name="Schmutz J."/>
            <person name="Larimer F."/>
            <person name="Land M."/>
            <person name="Hauser L."/>
            <person name="Kyrpides N."/>
            <person name="Kim E."/>
            <person name="Stahl D."/>
            <person name="Richardson P."/>
        </authorList>
    </citation>
    <scope>NUCLEOTIDE SEQUENCE [LARGE SCALE GENOMIC DNA]</scope>
    <source>
        <strain evidence="2">EF01-2</strain>
    </source>
</reference>
<dbReference type="HOGENOM" id="CLU_122345_0_0_4"/>
<name>A1WP49_VEREI</name>
<dbReference type="eggNOG" id="ENOG50330M2">
    <property type="taxonomic scope" value="Bacteria"/>
</dbReference>
<evidence type="ECO:0000313" key="1">
    <source>
        <dbReference type="EMBL" id="ABM59406.1"/>
    </source>
</evidence>
<evidence type="ECO:0000313" key="2">
    <source>
        <dbReference type="Proteomes" id="UP000000374"/>
    </source>
</evidence>
<dbReference type="Proteomes" id="UP000000374">
    <property type="component" value="Chromosome"/>
</dbReference>
<protein>
    <recommendedName>
        <fullName evidence="3">S-adenosylhomocysteine hydrolase</fullName>
    </recommendedName>
</protein>
<organism evidence="1 2">
    <name type="scientific">Verminephrobacter eiseniae (strain EF01-2)</name>
    <dbReference type="NCBI Taxonomy" id="391735"/>
    <lineage>
        <taxon>Bacteria</taxon>
        <taxon>Pseudomonadati</taxon>
        <taxon>Pseudomonadota</taxon>
        <taxon>Betaproteobacteria</taxon>
        <taxon>Burkholderiales</taxon>
        <taxon>Comamonadaceae</taxon>
        <taxon>Verminephrobacter</taxon>
    </lineage>
</organism>
<dbReference type="Pfam" id="PF19570">
    <property type="entry name" value="DUF6088"/>
    <property type="match status" value="1"/>
</dbReference>
<dbReference type="KEGG" id="vei:Veis_3690"/>